<evidence type="ECO:0000313" key="12">
    <source>
        <dbReference type="EMBL" id="SPR00225.1"/>
    </source>
</evidence>
<evidence type="ECO:0000256" key="2">
    <source>
        <dbReference type="ARBA" id="ARBA00008020"/>
    </source>
</evidence>
<dbReference type="AlphaFoldDB" id="A0A0G4IYL4"/>
<evidence type="ECO:0000256" key="6">
    <source>
        <dbReference type="ARBA" id="ARBA00022840"/>
    </source>
</evidence>
<organism evidence="11 13">
    <name type="scientific">Plasmodiophora brassicae</name>
    <name type="common">Clubroot disease agent</name>
    <dbReference type="NCBI Taxonomy" id="37360"/>
    <lineage>
        <taxon>Eukaryota</taxon>
        <taxon>Sar</taxon>
        <taxon>Rhizaria</taxon>
        <taxon>Endomyxa</taxon>
        <taxon>Phytomyxea</taxon>
        <taxon>Plasmodiophorida</taxon>
        <taxon>Plasmodiophoridae</taxon>
        <taxon>Plasmodiophora</taxon>
    </lineage>
</organism>
<dbReference type="InterPro" id="IPR027413">
    <property type="entry name" value="GROEL-like_equatorial_sf"/>
</dbReference>
<dbReference type="InterPro" id="IPR054827">
    <property type="entry name" value="thermosome_alpha"/>
</dbReference>
<keyword evidence="6 8" id="KW-0067">ATP-binding</keyword>
<dbReference type="NCBIfam" id="TIGR02342">
    <property type="entry name" value="chap_CCT_delta"/>
    <property type="match status" value="1"/>
</dbReference>
<dbReference type="InterPro" id="IPR017998">
    <property type="entry name" value="Chaperone_TCP-1"/>
</dbReference>
<dbReference type="EMBL" id="CDSF01000097">
    <property type="protein sequence ID" value="CEP00101.1"/>
    <property type="molecule type" value="Genomic_DNA"/>
</dbReference>
<proteinExistence type="inferred from homology"/>
<name>A0A0G4IYL4_PLABS</name>
<evidence type="ECO:0000256" key="7">
    <source>
        <dbReference type="ARBA" id="ARBA00023186"/>
    </source>
</evidence>
<dbReference type="Gene3D" id="3.30.260.10">
    <property type="entry name" value="TCP-1-like chaperonin intermediate domain"/>
    <property type="match status" value="1"/>
</dbReference>
<dbReference type="STRING" id="37360.A0A0G4IYL4"/>
<feature type="region of interest" description="Disordered" evidence="10">
    <location>
        <begin position="1"/>
        <end position="21"/>
    </location>
</feature>
<dbReference type="GO" id="GO:0016887">
    <property type="term" value="F:ATP hydrolysis activity"/>
    <property type="evidence" value="ECO:0007669"/>
    <property type="project" value="InterPro"/>
</dbReference>
<evidence type="ECO:0000256" key="5">
    <source>
        <dbReference type="ARBA" id="ARBA00022741"/>
    </source>
</evidence>
<dbReference type="OrthoDB" id="10248520at2759"/>
<dbReference type="InterPro" id="IPR027410">
    <property type="entry name" value="TCP-1-like_intermed_sf"/>
</dbReference>
<reference evidence="12 14" key="2">
    <citation type="submission" date="2018-03" db="EMBL/GenBank/DDBJ databases">
        <authorList>
            <person name="Fogelqvist J."/>
        </authorList>
    </citation>
    <scope>NUCLEOTIDE SEQUENCE [LARGE SCALE GENOMIC DNA]</scope>
</reference>
<dbReference type="FunFam" id="3.50.7.10:FF:000010">
    <property type="entry name" value="T-complex protein 1 subunit delta"/>
    <property type="match status" value="1"/>
</dbReference>
<dbReference type="Gene3D" id="1.10.560.10">
    <property type="entry name" value="GroEL-like equatorial domain"/>
    <property type="match status" value="1"/>
</dbReference>
<comment type="subcellular location">
    <subcellularLocation>
        <location evidence="1">Cytoplasm</location>
    </subcellularLocation>
</comment>
<dbReference type="PROSITE" id="PS00751">
    <property type="entry name" value="TCP1_2"/>
    <property type="match status" value="1"/>
</dbReference>
<dbReference type="GO" id="GO:0140662">
    <property type="term" value="F:ATP-dependent protein folding chaperone"/>
    <property type="evidence" value="ECO:0007669"/>
    <property type="project" value="InterPro"/>
</dbReference>
<evidence type="ECO:0000256" key="4">
    <source>
        <dbReference type="ARBA" id="ARBA00022490"/>
    </source>
</evidence>
<dbReference type="InterPro" id="IPR002194">
    <property type="entry name" value="Chaperonin_TCP-1_CS"/>
</dbReference>
<keyword evidence="13" id="KW-1185">Reference proteome</keyword>
<dbReference type="PROSITE" id="PS00995">
    <property type="entry name" value="TCP1_3"/>
    <property type="match status" value="1"/>
</dbReference>
<keyword evidence="4" id="KW-0963">Cytoplasm</keyword>
<evidence type="ECO:0000313" key="14">
    <source>
        <dbReference type="Proteomes" id="UP000290189"/>
    </source>
</evidence>
<dbReference type="InterPro" id="IPR012717">
    <property type="entry name" value="Chap_CCT_delta"/>
</dbReference>
<dbReference type="SUPFAM" id="SSF54849">
    <property type="entry name" value="GroEL-intermediate domain like"/>
    <property type="match status" value="1"/>
</dbReference>
<dbReference type="InterPro" id="IPR002423">
    <property type="entry name" value="Cpn60/GroEL/TCP-1"/>
</dbReference>
<comment type="similarity">
    <text evidence="2 8">Belongs to the TCP-1 chaperonin family.</text>
</comment>
<dbReference type="Pfam" id="PF00118">
    <property type="entry name" value="Cpn60_TCP1"/>
    <property type="match status" value="1"/>
</dbReference>
<dbReference type="InterPro" id="IPR053374">
    <property type="entry name" value="TCP-1_chaperonin"/>
</dbReference>
<accession>A0A0G4IYL4</accession>
<keyword evidence="12" id="KW-0496">Mitochondrion</keyword>
<dbReference type="NCBIfam" id="NF041082">
    <property type="entry name" value="thermosome_alpha"/>
    <property type="match status" value="1"/>
</dbReference>
<evidence type="ECO:0000313" key="13">
    <source>
        <dbReference type="Proteomes" id="UP000039324"/>
    </source>
</evidence>
<dbReference type="Proteomes" id="UP000290189">
    <property type="component" value="Unassembled WGS sequence"/>
</dbReference>
<evidence type="ECO:0000256" key="9">
    <source>
        <dbReference type="RuleBase" id="RU004192"/>
    </source>
</evidence>
<dbReference type="NCBIfam" id="NF041083">
    <property type="entry name" value="thermosome_beta"/>
    <property type="match status" value="1"/>
</dbReference>
<dbReference type="GO" id="GO:0005737">
    <property type="term" value="C:cytoplasm"/>
    <property type="evidence" value="ECO:0007669"/>
    <property type="project" value="UniProtKB-SubCell"/>
</dbReference>
<dbReference type="PRINTS" id="PR00304">
    <property type="entry name" value="TCOMPLEXTCP1"/>
</dbReference>
<keyword evidence="7 8" id="KW-0143">Chaperone</keyword>
<geneLocation type="mitochondrion" evidence="12"/>
<dbReference type="SUPFAM" id="SSF52029">
    <property type="entry name" value="GroEL apical domain-like"/>
    <property type="match status" value="1"/>
</dbReference>
<dbReference type="PROSITE" id="PS00750">
    <property type="entry name" value="TCP1_1"/>
    <property type="match status" value="1"/>
</dbReference>
<evidence type="ECO:0000256" key="8">
    <source>
        <dbReference type="RuleBase" id="RU004187"/>
    </source>
</evidence>
<dbReference type="Gene3D" id="3.50.7.10">
    <property type="entry name" value="GroEL"/>
    <property type="match status" value="1"/>
</dbReference>
<reference evidence="11 13" key="1">
    <citation type="submission" date="2015-02" db="EMBL/GenBank/DDBJ databases">
        <authorList>
            <person name="Chooi Y.-H."/>
        </authorList>
    </citation>
    <scope>NUCLEOTIDE SEQUENCE [LARGE SCALE GENOMIC DNA]</scope>
    <source>
        <strain evidence="11">E3</strain>
    </source>
</reference>
<evidence type="ECO:0000256" key="3">
    <source>
        <dbReference type="ARBA" id="ARBA00016107"/>
    </source>
</evidence>
<gene>
    <name evidence="11" type="ORF">PBRA_007835</name>
    <name evidence="12" type="ORF">PLBR_LOCUS7440</name>
</gene>
<dbReference type="GO" id="GO:0051082">
    <property type="term" value="F:unfolded protein binding"/>
    <property type="evidence" value="ECO:0007669"/>
    <property type="project" value="InterPro"/>
</dbReference>
<dbReference type="PANTHER" id="PTHR11353">
    <property type="entry name" value="CHAPERONIN"/>
    <property type="match status" value="1"/>
</dbReference>
<dbReference type="OMA" id="HPAANMI"/>
<evidence type="ECO:0000256" key="1">
    <source>
        <dbReference type="ARBA" id="ARBA00004496"/>
    </source>
</evidence>
<evidence type="ECO:0000313" key="11">
    <source>
        <dbReference type="EMBL" id="CEP00101.1"/>
    </source>
</evidence>
<dbReference type="InterPro" id="IPR027409">
    <property type="entry name" value="GroEL-like_apical_dom_sf"/>
</dbReference>
<evidence type="ECO:0000256" key="10">
    <source>
        <dbReference type="SAM" id="MobiDB-lite"/>
    </source>
</evidence>
<protein>
    <recommendedName>
        <fullName evidence="3 9">T-complex protein 1 subunit delta</fullName>
    </recommendedName>
</protein>
<sequence length="531" mass="56643">MAVDAAPAPATGDKFAGGEKGKDVRASNMFAAKAVADCVRTSLGPRGMDKMITSSTGDVVITNDGATILNKLEVAHPAARMLVDVSKSQDVEAGDGTTSVTVICGGLLAAAQQLMEKGIHPSVISEAFGLAALESERILKSIATRVDLADRESLIQSATTSLNSKVVSAHSARLAPLAVDAVFSVIDVNTATNVDLRDIKVVQKLGGTVDDTELVHGLVFPQNAHHAAGGPTRVTNASIALIQFQLSAPKTDMENSVLISDYQQMDRVLREERKYILGMVKVIVKSGCNVLLIQKSILRDAVSDLSLHFLAKKGIMVVTDVEREDVEFISKTLGLSPIANVDSFTPDKMGSAELVEELSTPDGKIVKITGVRHPGRTVSILVRGSNHLMVEEAERSVHDALCVIRCLVKQRYMVAGGSAPEVEVSMRLAKHAQTLTGMASYCVREFANALEIIPFTLAENAGLNPMEIVTELKARHANGQTTAGINVRKGCITDILEENVVQPLLVTTSAINLATECVRMLLKIDDIVAVR</sequence>
<dbReference type="SUPFAM" id="SSF48592">
    <property type="entry name" value="GroEL equatorial domain-like"/>
    <property type="match status" value="1"/>
</dbReference>
<dbReference type="Proteomes" id="UP000039324">
    <property type="component" value="Unassembled WGS sequence"/>
</dbReference>
<dbReference type="CDD" id="cd03338">
    <property type="entry name" value="TCP1_delta"/>
    <property type="match status" value="1"/>
</dbReference>
<dbReference type="EMBL" id="OVEO01000013">
    <property type="protein sequence ID" value="SPR00225.1"/>
    <property type="molecule type" value="Genomic_DNA"/>
</dbReference>
<dbReference type="GO" id="GO:0005524">
    <property type="term" value="F:ATP binding"/>
    <property type="evidence" value="ECO:0007669"/>
    <property type="project" value="UniProtKB-KW"/>
</dbReference>
<keyword evidence="5 8" id="KW-0547">Nucleotide-binding</keyword>